<evidence type="ECO:0000313" key="12">
    <source>
        <dbReference type="EMBL" id="CAH3039646.1"/>
    </source>
</evidence>
<dbReference type="GO" id="GO:0005929">
    <property type="term" value="C:cilium"/>
    <property type="evidence" value="ECO:0007669"/>
    <property type="project" value="TreeGrafter"/>
</dbReference>
<dbReference type="InterPro" id="IPR050576">
    <property type="entry name" value="Cilia_flagella_integrity"/>
</dbReference>
<dbReference type="SUPFAM" id="SSF52075">
    <property type="entry name" value="Outer arm dynein light chain 1"/>
    <property type="match status" value="1"/>
</dbReference>
<keyword evidence="5" id="KW-0282">Flagellum</keyword>
<dbReference type="Gene3D" id="3.80.10.10">
    <property type="entry name" value="Ribonuclease Inhibitor"/>
    <property type="match status" value="1"/>
</dbReference>
<sequence>MSRLYDTIEPSVIDEQMLKNAIEEQGPKGEAGRIAKQEGTDFGDVLSLRLDFKNILKIDNLWSLVNLTKLQMDNNIIERMEGLDMLVNLEWLDLSFNNIEVIEGLDKLTKLKDLTLYNNRISKIENMDFLTQLHVFSIGNNSLKQLDNVVYLRRFKSLRTLNLSGNPFSEEVNYKEYVIAHLSELVYLDFRLIDESAREAATEKYKYSIEEMVQNETIAKRKQDEVEENQKERQLHKMAFVEDLNGPWLFESMYADDPEAGKLGALPGMEEILNGYNEKFTAICQEIFEFGLKEHEKREAEIASFFSCLEEATQENNNTGVKHIHSYIEYKKKVFLDYTSLTDQSHMETLMKEIVEEIRKLWDTLMGLEMELVDQLEDTIKDFERNMADLVTAFVEHVQGLYPLLETCGCALHSLSLTLFTMTQLRDLENAHHEKTSDIAVVTLEKLMKNELEEDLPDDLRMLFVDKDTLMNAVSASHDTHLLKIDNKEDDMLTRATTRMQTLNEKIHNDEVLRNRKRVSEINNLVDHFRDEAESYEVTGPM</sequence>
<dbReference type="Pfam" id="PF14580">
    <property type="entry name" value="LRR_9"/>
    <property type="match status" value="1"/>
</dbReference>
<evidence type="ECO:0000256" key="2">
    <source>
        <dbReference type="ARBA" id="ARBA00022490"/>
    </source>
</evidence>
<dbReference type="PROSITE" id="PS51450">
    <property type="entry name" value="LRR"/>
    <property type="match status" value="3"/>
</dbReference>
<comment type="similarity">
    <text evidence="10">Belongs to the DRC3 family.</text>
</comment>
<evidence type="ECO:0000256" key="7">
    <source>
        <dbReference type="ARBA" id="ARBA00023069"/>
    </source>
</evidence>
<reference evidence="12 13" key="1">
    <citation type="submission" date="2022-05" db="EMBL/GenBank/DDBJ databases">
        <authorList>
            <consortium name="Genoscope - CEA"/>
            <person name="William W."/>
        </authorList>
    </citation>
    <scope>NUCLEOTIDE SEQUENCE [LARGE SCALE GENOMIC DNA]</scope>
</reference>
<dbReference type="EMBL" id="CALNXJ010000005">
    <property type="protein sequence ID" value="CAH3039646.1"/>
    <property type="molecule type" value="Genomic_DNA"/>
</dbReference>
<keyword evidence="7" id="KW-0969">Cilium</keyword>
<evidence type="ECO:0000256" key="11">
    <source>
        <dbReference type="ARBA" id="ARBA00040950"/>
    </source>
</evidence>
<proteinExistence type="inferred from homology"/>
<evidence type="ECO:0000256" key="6">
    <source>
        <dbReference type="ARBA" id="ARBA00023054"/>
    </source>
</evidence>
<keyword evidence="3" id="KW-0433">Leucine-rich repeat</keyword>
<gene>
    <name evidence="12" type="ORF">PMEA_00026255</name>
</gene>
<keyword evidence="13" id="KW-1185">Reference proteome</keyword>
<evidence type="ECO:0000256" key="8">
    <source>
        <dbReference type="ARBA" id="ARBA00023212"/>
    </source>
</evidence>
<dbReference type="Proteomes" id="UP001159428">
    <property type="component" value="Unassembled WGS sequence"/>
</dbReference>
<dbReference type="SMART" id="SM00365">
    <property type="entry name" value="LRR_SD22"/>
    <property type="match status" value="4"/>
</dbReference>
<keyword evidence="9" id="KW-0966">Cell projection</keyword>
<keyword evidence="6" id="KW-0175">Coiled coil</keyword>
<accession>A0AAU9VVZ5</accession>
<dbReference type="InterPro" id="IPR001611">
    <property type="entry name" value="Leu-rich_rpt"/>
</dbReference>
<evidence type="ECO:0000256" key="10">
    <source>
        <dbReference type="ARBA" id="ARBA00038378"/>
    </source>
</evidence>
<evidence type="ECO:0000313" key="13">
    <source>
        <dbReference type="Proteomes" id="UP001159428"/>
    </source>
</evidence>
<dbReference type="InterPro" id="IPR032675">
    <property type="entry name" value="LRR_dom_sf"/>
</dbReference>
<comment type="subcellular location">
    <subcellularLocation>
        <location evidence="1">Cytoplasm</location>
        <location evidence="1">Cytoskeleton</location>
        <location evidence="1">Flagellum axoneme</location>
    </subcellularLocation>
</comment>
<comment type="caution">
    <text evidence="12">The sequence shown here is derived from an EMBL/GenBank/DDBJ whole genome shotgun (WGS) entry which is preliminary data.</text>
</comment>
<keyword evidence="4" id="KW-0677">Repeat</keyword>
<organism evidence="12 13">
    <name type="scientific">Pocillopora meandrina</name>
    <dbReference type="NCBI Taxonomy" id="46732"/>
    <lineage>
        <taxon>Eukaryota</taxon>
        <taxon>Metazoa</taxon>
        <taxon>Cnidaria</taxon>
        <taxon>Anthozoa</taxon>
        <taxon>Hexacorallia</taxon>
        <taxon>Scleractinia</taxon>
        <taxon>Astrocoeniina</taxon>
        <taxon>Pocilloporidae</taxon>
        <taxon>Pocillopora</taxon>
    </lineage>
</organism>
<evidence type="ECO:0000256" key="3">
    <source>
        <dbReference type="ARBA" id="ARBA00022614"/>
    </source>
</evidence>
<evidence type="ECO:0000256" key="5">
    <source>
        <dbReference type="ARBA" id="ARBA00022846"/>
    </source>
</evidence>
<dbReference type="AlphaFoldDB" id="A0AAU9VVZ5"/>
<keyword evidence="8" id="KW-0206">Cytoskeleton</keyword>
<dbReference type="PANTHER" id="PTHR45973:SF12">
    <property type="entry name" value="DYNEIN REGULATORY COMPLEX SUBUNIT 3"/>
    <property type="match status" value="1"/>
</dbReference>
<protein>
    <recommendedName>
        <fullName evidence="11">Dynein regulatory complex subunit 3</fullName>
    </recommendedName>
</protein>
<dbReference type="PANTHER" id="PTHR45973">
    <property type="entry name" value="PROTEIN PHOSPHATASE 1 REGULATORY SUBUNIT SDS22-RELATED"/>
    <property type="match status" value="1"/>
</dbReference>
<name>A0AAU9VVZ5_9CNID</name>
<evidence type="ECO:0000256" key="9">
    <source>
        <dbReference type="ARBA" id="ARBA00023273"/>
    </source>
</evidence>
<evidence type="ECO:0000256" key="1">
    <source>
        <dbReference type="ARBA" id="ARBA00004611"/>
    </source>
</evidence>
<evidence type="ECO:0000256" key="4">
    <source>
        <dbReference type="ARBA" id="ARBA00022737"/>
    </source>
</evidence>
<keyword evidence="2" id="KW-0963">Cytoplasm</keyword>